<accession>A0AAF0E612</accession>
<reference evidence="6" key="1">
    <citation type="submission" date="2023-03" db="EMBL/GenBank/DDBJ databases">
        <title>Mating type loci evolution in Malassezia.</title>
        <authorList>
            <person name="Coelho M.A."/>
        </authorList>
    </citation>
    <scope>NUCLEOTIDE SEQUENCE</scope>
    <source>
        <strain evidence="6">CBS 10434</strain>
    </source>
</reference>
<evidence type="ECO:0000313" key="6">
    <source>
        <dbReference type="EMBL" id="WFD18093.1"/>
    </source>
</evidence>
<dbReference type="GO" id="GO:0005739">
    <property type="term" value="C:mitochondrion"/>
    <property type="evidence" value="ECO:0007669"/>
    <property type="project" value="UniProtKB-SubCell"/>
</dbReference>
<proteinExistence type="inferred from homology"/>
<dbReference type="PANTHER" id="PTHR28235:SF1">
    <property type="entry name" value="SMALL RIBOSOMAL SUBUNIT PROTEIN MS41"/>
    <property type="match status" value="1"/>
</dbReference>
<protein>
    <recommendedName>
        <fullName evidence="4">Small ribosomal subunit protein mS41</fullName>
    </recommendedName>
</protein>
<dbReference type="Proteomes" id="UP001220961">
    <property type="component" value="Chromosome 1"/>
</dbReference>
<evidence type="ECO:0000256" key="4">
    <source>
        <dbReference type="ARBA" id="ARBA00035129"/>
    </source>
</evidence>
<dbReference type="Pfam" id="PF09597">
    <property type="entry name" value="SAM_Ribosomal_mS41"/>
    <property type="match status" value="1"/>
</dbReference>
<dbReference type="AlphaFoldDB" id="A0AAF0E612"/>
<evidence type="ECO:0000259" key="5">
    <source>
        <dbReference type="SMART" id="SM01238"/>
    </source>
</evidence>
<comment type="subcellular location">
    <subcellularLocation>
        <location evidence="1">Mitochondrion</location>
    </subcellularLocation>
</comment>
<dbReference type="PANTHER" id="PTHR28235">
    <property type="entry name" value="PROTEIN FYV4, MITOCHONDRIAL"/>
    <property type="match status" value="1"/>
</dbReference>
<dbReference type="SMART" id="SM01238">
    <property type="entry name" value="IGR"/>
    <property type="match status" value="1"/>
</dbReference>
<keyword evidence="3" id="KW-0496">Mitochondrion</keyword>
<organism evidence="6 7">
    <name type="scientific">Malassezia caprae</name>
    <dbReference type="NCBI Taxonomy" id="1381934"/>
    <lineage>
        <taxon>Eukaryota</taxon>
        <taxon>Fungi</taxon>
        <taxon>Dikarya</taxon>
        <taxon>Basidiomycota</taxon>
        <taxon>Ustilaginomycotina</taxon>
        <taxon>Malasseziomycetes</taxon>
        <taxon>Malasseziales</taxon>
        <taxon>Malasseziaceae</taxon>
        <taxon>Malassezia</taxon>
    </lineage>
</organism>
<evidence type="ECO:0000256" key="3">
    <source>
        <dbReference type="ARBA" id="ARBA00023128"/>
    </source>
</evidence>
<sequence>MKDDQERLSMIQQESDRMHATGLKHEQALSTFFEEAMSLVKGRPFASLTQHEKIMVREKLAMGVALSGVQSAPGDAIYRFVQVRDVQRPEDTQVQDFVIHAVVQVLCLTVHVCLVLCTVLMPLLGVPGPVPDISCTPSIKMTTGLVSMAWKGQYACTKAVLSFALRGRSRQAMSMQRRKIDSPKAFLQAISKPRRDLASNSTCVSAVGEDWDAMFRLTSEKLKGEGVAVKDRKYLLWSLEKFRQGENPQDFAYDIKKPKKVRGWGPRVQKGYRVRGMLRPGEKKP</sequence>
<comment type="similarity">
    <text evidence="2">Belongs to the mitochondrion-specific ribosomal protein mS41 family.</text>
</comment>
<dbReference type="InterPro" id="IPR039603">
    <property type="entry name" value="Ribosomal_mS41"/>
</dbReference>
<dbReference type="EMBL" id="CP119908">
    <property type="protein sequence ID" value="WFD18093.1"/>
    <property type="molecule type" value="Genomic_DNA"/>
</dbReference>
<gene>
    <name evidence="6" type="ORF">MCAP1_000305</name>
</gene>
<evidence type="ECO:0000313" key="7">
    <source>
        <dbReference type="Proteomes" id="UP001220961"/>
    </source>
</evidence>
<feature type="domain" description="Small ribosomal subunit protein mS41 SAM" evidence="5">
    <location>
        <begin position="183"/>
        <end position="245"/>
    </location>
</feature>
<evidence type="ECO:0000256" key="1">
    <source>
        <dbReference type="ARBA" id="ARBA00004173"/>
    </source>
</evidence>
<evidence type="ECO:0000256" key="2">
    <source>
        <dbReference type="ARBA" id="ARBA00010492"/>
    </source>
</evidence>
<keyword evidence="7" id="KW-1185">Reference proteome</keyword>
<name>A0AAF0E612_9BASI</name>
<dbReference type="InterPro" id="IPR019083">
    <property type="entry name" value="SAM_Ribosomal_mS41"/>
</dbReference>